<proteinExistence type="predicted"/>
<dbReference type="InterPro" id="IPR001471">
    <property type="entry name" value="AP2/ERF_dom"/>
</dbReference>
<protein>
    <recommendedName>
        <fullName evidence="6">AP2/ERF domain-containing protein</fullName>
    </recommendedName>
</protein>
<organism evidence="8">
    <name type="scientific">Aureococcus anophagefferens</name>
    <name type="common">Harmful bloom alga</name>
    <dbReference type="NCBI Taxonomy" id="44056"/>
    <lineage>
        <taxon>Eukaryota</taxon>
        <taxon>Sar</taxon>
        <taxon>Stramenopiles</taxon>
        <taxon>Ochrophyta</taxon>
        <taxon>Pelagophyceae</taxon>
        <taxon>Pelagomonadales</taxon>
        <taxon>Pelagomonadaceae</taxon>
        <taxon>Aureococcus</taxon>
    </lineage>
</organism>
<dbReference type="Gene3D" id="3.30.730.10">
    <property type="entry name" value="AP2/ERF domain"/>
    <property type="match status" value="1"/>
</dbReference>
<comment type="subcellular location">
    <subcellularLocation>
        <location evidence="1">Nucleus</location>
    </subcellularLocation>
</comment>
<dbReference type="GO" id="GO:0016788">
    <property type="term" value="F:hydrolase activity, acting on ester bonds"/>
    <property type="evidence" value="ECO:0007669"/>
    <property type="project" value="InterPro"/>
</dbReference>
<dbReference type="OrthoDB" id="2438771at2759"/>
<dbReference type="Gene3D" id="3.90.75.20">
    <property type="match status" value="1"/>
</dbReference>
<keyword evidence="2" id="KW-0805">Transcription regulation</keyword>
<name>F0YNE8_AURAN</name>
<evidence type="ECO:0000256" key="3">
    <source>
        <dbReference type="ARBA" id="ARBA00023125"/>
    </source>
</evidence>
<dbReference type="InterPro" id="IPR003615">
    <property type="entry name" value="HNH_nuc"/>
</dbReference>
<keyword evidence="5" id="KW-0539">Nucleus</keyword>
<dbReference type="SUPFAM" id="SSF54060">
    <property type="entry name" value="His-Me finger endonucleases"/>
    <property type="match status" value="1"/>
</dbReference>
<dbReference type="Pfam" id="PF07463">
    <property type="entry name" value="NUMOD4"/>
    <property type="match status" value="1"/>
</dbReference>
<dbReference type="EMBL" id="GL833174">
    <property type="protein sequence ID" value="EGB03361.1"/>
    <property type="molecule type" value="Genomic_DNA"/>
</dbReference>
<dbReference type="Pfam" id="PF13392">
    <property type="entry name" value="HNH_3"/>
    <property type="match status" value="1"/>
</dbReference>
<dbReference type="GeneID" id="20221392"/>
<keyword evidence="4" id="KW-0804">Transcription</keyword>
<dbReference type="Proteomes" id="UP000002729">
    <property type="component" value="Unassembled WGS sequence"/>
</dbReference>
<evidence type="ECO:0000313" key="8">
    <source>
        <dbReference type="Proteomes" id="UP000002729"/>
    </source>
</evidence>
<dbReference type="KEGG" id="aaf:AURANDRAFT_34120"/>
<dbReference type="AlphaFoldDB" id="F0YNE8"/>
<evidence type="ECO:0000256" key="2">
    <source>
        <dbReference type="ARBA" id="ARBA00023015"/>
    </source>
</evidence>
<feature type="domain" description="AP2/ERF" evidence="6">
    <location>
        <begin position="107"/>
        <end position="164"/>
    </location>
</feature>
<dbReference type="GO" id="GO:0003700">
    <property type="term" value="F:DNA-binding transcription factor activity"/>
    <property type="evidence" value="ECO:0007669"/>
    <property type="project" value="InterPro"/>
</dbReference>
<dbReference type="RefSeq" id="XP_009041934.1">
    <property type="nucleotide sequence ID" value="XM_009043686.1"/>
</dbReference>
<dbReference type="eggNOG" id="ENOG502SBZD">
    <property type="taxonomic scope" value="Eukaryota"/>
</dbReference>
<dbReference type="InterPro" id="IPR016177">
    <property type="entry name" value="DNA-bd_dom_sf"/>
</dbReference>
<dbReference type="GO" id="GO:0003677">
    <property type="term" value="F:DNA binding"/>
    <property type="evidence" value="ECO:0007669"/>
    <property type="project" value="UniProtKB-KW"/>
</dbReference>
<evidence type="ECO:0000256" key="4">
    <source>
        <dbReference type="ARBA" id="ARBA00023163"/>
    </source>
</evidence>
<sequence length="165" mass="19116">MEQWKTIEEYPNYKISSFGNIKTKTQNRSMCFDKDGYLQVNLSKSGVRKTVRVHRLVALAFIENTDNKPFVDHIDRDRTNNNISNLRWATKSENQANQTKYSNNTSGFKGVSIDKRNGKYKAAITIQSKKKFLGYFKTAEETSAVYEEKAKELRGDFYCDTNVKK</sequence>
<dbReference type="SMART" id="SM00507">
    <property type="entry name" value="HNHc"/>
    <property type="match status" value="1"/>
</dbReference>
<keyword evidence="3" id="KW-0238">DNA-binding</keyword>
<keyword evidence="8" id="KW-1185">Reference proteome</keyword>
<evidence type="ECO:0000313" key="7">
    <source>
        <dbReference type="EMBL" id="EGB03361.1"/>
    </source>
</evidence>
<dbReference type="InterPro" id="IPR044925">
    <property type="entry name" value="His-Me_finger_sf"/>
</dbReference>
<dbReference type="InterPro" id="IPR036955">
    <property type="entry name" value="AP2/ERF_dom_sf"/>
</dbReference>
<accession>F0YNE8</accession>
<evidence type="ECO:0000256" key="5">
    <source>
        <dbReference type="ARBA" id="ARBA00023242"/>
    </source>
</evidence>
<dbReference type="SUPFAM" id="SSF54171">
    <property type="entry name" value="DNA-binding domain"/>
    <property type="match status" value="1"/>
</dbReference>
<evidence type="ECO:0000256" key="1">
    <source>
        <dbReference type="ARBA" id="ARBA00004123"/>
    </source>
</evidence>
<gene>
    <name evidence="7" type="ORF">AURANDRAFT_34120</name>
</gene>
<reference evidence="7 8" key="1">
    <citation type="journal article" date="2011" name="Proc. Natl. Acad. Sci. U.S.A.">
        <title>Niche of harmful alga Aureococcus anophagefferens revealed through ecogenomics.</title>
        <authorList>
            <person name="Gobler C.J."/>
            <person name="Berry D.L."/>
            <person name="Dyhrman S.T."/>
            <person name="Wilhelm S.W."/>
            <person name="Salamov A."/>
            <person name="Lobanov A.V."/>
            <person name="Zhang Y."/>
            <person name="Collier J.L."/>
            <person name="Wurch L.L."/>
            <person name="Kustka A.B."/>
            <person name="Dill B.D."/>
            <person name="Shah M."/>
            <person name="VerBerkmoes N.C."/>
            <person name="Kuo A."/>
            <person name="Terry A."/>
            <person name="Pangilinan J."/>
            <person name="Lindquist E.A."/>
            <person name="Lucas S."/>
            <person name="Paulsen I.T."/>
            <person name="Hattenrath-Lehmann T.K."/>
            <person name="Talmage S.C."/>
            <person name="Walker E.A."/>
            <person name="Koch F."/>
            <person name="Burson A.M."/>
            <person name="Marcoval M.A."/>
            <person name="Tang Y.Z."/>
            <person name="Lecleir G.R."/>
            <person name="Coyne K.J."/>
            <person name="Berg G.M."/>
            <person name="Bertrand E.M."/>
            <person name="Saito M.A."/>
            <person name="Gladyshev V.N."/>
            <person name="Grigoriev I.V."/>
        </authorList>
    </citation>
    <scope>NUCLEOTIDE SEQUENCE [LARGE SCALE GENOMIC DNA]</scope>
    <source>
        <strain evidence="8">CCMP 1984</strain>
    </source>
</reference>
<dbReference type="InParanoid" id="F0YNE8"/>
<dbReference type="PROSITE" id="PS51032">
    <property type="entry name" value="AP2_ERF"/>
    <property type="match status" value="1"/>
</dbReference>
<dbReference type="GO" id="GO:0005634">
    <property type="term" value="C:nucleus"/>
    <property type="evidence" value="ECO:0007669"/>
    <property type="project" value="UniProtKB-SubCell"/>
</dbReference>
<evidence type="ECO:0000259" key="6">
    <source>
        <dbReference type="PROSITE" id="PS51032"/>
    </source>
</evidence>
<dbReference type="InterPro" id="IPR010902">
    <property type="entry name" value="NUMOD4"/>
</dbReference>